<accession>A0A6L6U6M0</accession>
<dbReference type="Gene3D" id="3.40.50.2000">
    <property type="entry name" value="Glycogen Phosphorylase B"/>
    <property type="match status" value="2"/>
</dbReference>
<dbReference type="GO" id="GO:0016757">
    <property type="term" value="F:glycosyltransferase activity"/>
    <property type="evidence" value="ECO:0007669"/>
    <property type="project" value="InterPro"/>
</dbReference>
<gene>
    <name evidence="2" type="ORF">GN138_05405</name>
</gene>
<dbReference type="Pfam" id="PF00534">
    <property type="entry name" value="Glycos_transf_1"/>
    <property type="match status" value="1"/>
</dbReference>
<evidence type="ECO:0000259" key="1">
    <source>
        <dbReference type="Pfam" id="PF00534"/>
    </source>
</evidence>
<dbReference type="PANTHER" id="PTHR12526">
    <property type="entry name" value="GLYCOSYLTRANSFERASE"/>
    <property type="match status" value="1"/>
</dbReference>
<dbReference type="InterPro" id="IPR001296">
    <property type="entry name" value="Glyco_trans_1"/>
</dbReference>
<dbReference type="AlphaFoldDB" id="A0A6L6U6M0"/>
<proteinExistence type="predicted"/>
<name>A0A6L6U6M0_9FLAO</name>
<keyword evidence="2" id="KW-0808">Transferase</keyword>
<organism evidence="2 3">
    <name type="scientific">Winogradskyella endarachnes</name>
    <dbReference type="NCBI Taxonomy" id="2681965"/>
    <lineage>
        <taxon>Bacteria</taxon>
        <taxon>Pseudomonadati</taxon>
        <taxon>Bacteroidota</taxon>
        <taxon>Flavobacteriia</taxon>
        <taxon>Flavobacteriales</taxon>
        <taxon>Flavobacteriaceae</taxon>
        <taxon>Winogradskyella</taxon>
    </lineage>
</organism>
<dbReference type="EMBL" id="WOWS01000002">
    <property type="protein sequence ID" value="MUU77871.1"/>
    <property type="molecule type" value="Genomic_DNA"/>
</dbReference>
<dbReference type="RefSeq" id="WP_157362775.1">
    <property type="nucleotide sequence ID" value="NZ_WOWS01000002.1"/>
</dbReference>
<protein>
    <submittedName>
        <fullName evidence="2">Glycosyltransferase</fullName>
    </submittedName>
</protein>
<comment type="caution">
    <text evidence="2">The sequence shown here is derived from an EMBL/GenBank/DDBJ whole genome shotgun (WGS) entry which is preliminary data.</text>
</comment>
<feature type="domain" description="Glycosyl transferase family 1" evidence="1">
    <location>
        <begin position="201"/>
        <end position="348"/>
    </location>
</feature>
<keyword evidence="3" id="KW-1185">Reference proteome</keyword>
<dbReference type="SUPFAM" id="SSF53756">
    <property type="entry name" value="UDP-Glycosyltransferase/glycogen phosphorylase"/>
    <property type="match status" value="1"/>
</dbReference>
<dbReference type="Proteomes" id="UP000478208">
    <property type="component" value="Unassembled WGS sequence"/>
</dbReference>
<evidence type="ECO:0000313" key="2">
    <source>
        <dbReference type="EMBL" id="MUU77871.1"/>
    </source>
</evidence>
<evidence type="ECO:0000313" key="3">
    <source>
        <dbReference type="Proteomes" id="UP000478208"/>
    </source>
</evidence>
<reference evidence="2 3" key="1">
    <citation type="submission" date="2019-12" db="EMBL/GenBank/DDBJ databases">
        <authorList>
            <person name="Li J."/>
        </authorList>
    </citation>
    <scope>NUCLEOTIDE SEQUENCE [LARGE SCALE GENOMIC DNA]</scope>
    <source>
        <strain evidence="2 3">HL2-2</strain>
    </source>
</reference>
<sequence>MIKLNTRGIYLIQEKGCLNPNTGAFQHISMGLRQLSNNFEIELFLNSKQIDLTDYTKQENVKQQDKTTKPKKIKGLIYGTIKDLQIFFTNLSKTRSLIKSFKAKNPKFIYERVSYLDFSGLIACKYLKIPHFYEANGFQYKGRRRYYKSLFVGIAKILEKMVYRMSNHVFFVGSYGDFWKIDKNNWTNVENGIEKDFIIDFKEKEISEKDFIDICFVGRLMDHQKINVFVEALSIFNSKSQIRINLVGSGLACVESEIKNLDIQVVNHGFVSRSNIVTLLSNFDIAIISGSNPFQSCMKLFDYGAAGCAVIAPDIHNLKLWFREELFFFNGSSEDLSKKLDILVKNKNNLIQFYGKNLNVKVRNSFTWETIFNQKSNIIKKYL</sequence>